<feature type="domain" description="Fe/B12 periplasmic-binding" evidence="6">
    <location>
        <begin position="76"/>
        <end position="336"/>
    </location>
</feature>
<accession>A0A923J0N3</accession>
<feature type="region of interest" description="Disordered" evidence="5">
    <location>
        <begin position="26"/>
        <end position="58"/>
    </location>
</feature>
<evidence type="ECO:0000313" key="8">
    <source>
        <dbReference type="Proteomes" id="UP000563151"/>
    </source>
</evidence>
<dbReference type="Proteomes" id="UP000563151">
    <property type="component" value="Unassembled WGS sequence"/>
</dbReference>
<dbReference type="PANTHER" id="PTHR30532">
    <property type="entry name" value="IRON III DICITRATE-BINDING PERIPLASMIC PROTEIN"/>
    <property type="match status" value="1"/>
</dbReference>
<keyword evidence="4" id="KW-0732">Signal</keyword>
<dbReference type="EMBL" id="JAAZWO010000003">
    <property type="protein sequence ID" value="MBC2396910.1"/>
    <property type="molecule type" value="Genomic_DNA"/>
</dbReference>
<organism evidence="7 8">
    <name type="scientific">Clostridium tetanomorphum</name>
    <dbReference type="NCBI Taxonomy" id="1553"/>
    <lineage>
        <taxon>Bacteria</taxon>
        <taxon>Bacillati</taxon>
        <taxon>Bacillota</taxon>
        <taxon>Clostridia</taxon>
        <taxon>Eubacteriales</taxon>
        <taxon>Clostridiaceae</taxon>
        <taxon>Clostridium</taxon>
    </lineage>
</organism>
<evidence type="ECO:0000256" key="2">
    <source>
        <dbReference type="ARBA" id="ARBA00008814"/>
    </source>
</evidence>
<dbReference type="Pfam" id="PF01497">
    <property type="entry name" value="Peripla_BP_2"/>
    <property type="match status" value="1"/>
</dbReference>
<sequence>MKKFMGLFVSLILIIGILSVCSGTHNKDNSSKSDNTSTKETYTNKSETKDNENSQWPRTIKDATGKGIKFDKKPKRVAILHASFLDYFFALKTPPTASAGATVGSAMKSLDEFETLKPYKGTANVIDLGSARDLNLEAILESKPDVIVTFRGHVDKIYDKLVKIAPVVQIDLKDSWQNKTMQCAKIVGKEELAIKIIDETEKEIKKTRELLENHKDKTVALLRVDGKGNFVAFGLSNTIYYNKTQGFNLSIPNGYPENSEIISLEGLSKINPDYIIFRHLAQIVNSTVEKQKSSPVWQSLNAVKNNNILFFDDSLNSESPLALQIAAKNLTKAISK</sequence>
<dbReference type="RefSeq" id="WP_035144659.1">
    <property type="nucleotide sequence ID" value="NZ_JAAZWO010000003.1"/>
</dbReference>
<dbReference type="Gene3D" id="3.40.50.1980">
    <property type="entry name" value="Nitrogenase molybdenum iron protein domain"/>
    <property type="match status" value="2"/>
</dbReference>
<dbReference type="InterPro" id="IPR051313">
    <property type="entry name" value="Bact_iron-sidero_bind"/>
</dbReference>
<keyword evidence="8" id="KW-1185">Reference proteome</keyword>
<name>A0A923J0N3_CLOTT</name>
<dbReference type="AlphaFoldDB" id="A0A923J0N3"/>
<evidence type="ECO:0000259" key="6">
    <source>
        <dbReference type="PROSITE" id="PS50983"/>
    </source>
</evidence>
<evidence type="ECO:0000256" key="5">
    <source>
        <dbReference type="SAM" id="MobiDB-lite"/>
    </source>
</evidence>
<reference evidence="7 8" key="1">
    <citation type="submission" date="2020-04" db="EMBL/GenBank/DDBJ databases">
        <title>Genomic insights into acetone-butanol-ethanol (ABE) fermentation by sequencing solventogenic clostridia strains.</title>
        <authorList>
            <person name="Brown S."/>
        </authorList>
    </citation>
    <scope>NUCLEOTIDE SEQUENCE [LARGE SCALE GENOMIC DNA]</scope>
    <source>
        <strain evidence="7 8">DJ011</strain>
    </source>
</reference>
<dbReference type="PROSITE" id="PS50983">
    <property type="entry name" value="FE_B12_PBP"/>
    <property type="match status" value="1"/>
</dbReference>
<keyword evidence="3" id="KW-0813">Transport</keyword>
<protein>
    <submittedName>
        <fullName evidence="7">ABC transporter substrate-binding protein</fullName>
    </submittedName>
</protein>
<dbReference type="GO" id="GO:0030288">
    <property type="term" value="C:outer membrane-bounded periplasmic space"/>
    <property type="evidence" value="ECO:0007669"/>
    <property type="project" value="TreeGrafter"/>
</dbReference>
<comment type="caution">
    <text evidence="7">The sequence shown here is derived from an EMBL/GenBank/DDBJ whole genome shotgun (WGS) entry which is preliminary data.</text>
</comment>
<dbReference type="GO" id="GO:1901678">
    <property type="term" value="P:iron coordination entity transport"/>
    <property type="evidence" value="ECO:0007669"/>
    <property type="project" value="UniProtKB-ARBA"/>
</dbReference>
<gene>
    <name evidence="7" type="ORF">HGG79_03825</name>
</gene>
<dbReference type="PANTHER" id="PTHR30532:SF24">
    <property type="entry name" value="FERRIC ENTEROBACTIN-BINDING PERIPLASMIC PROTEIN FEPB"/>
    <property type="match status" value="1"/>
</dbReference>
<dbReference type="InterPro" id="IPR002491">
    <property type="entry name" value="ABC_transptr_periplasmic_BD"/>
</dbReference>
<evidence type="ECO:0000256" key="1">
    <source>
        <dbReference type="ARBA" id="ARBA00004196"/>
    </source>
</evidence>
<evidence type="ECO:0000256" key="4">
    <source>
        <dbReference type="ARBA" id="ARBA00022729"/>
    </source>
</evidence>
<evidence type="ECO:0000313" key="7">
    <source>
        <dbReference type="EMBL" id="MBC2396910.1"/>
    </source>
</evidence>
<proteinExistence type="inferred from homology"/>
<dbReference type="SUPFAM" id="SSF53807">
    <property type="entry name" value="Helical backbone' metal receptor"/>
    <property type="match status" value="1"/>
</dbReference>
<evidence type="ECO:0000256" key="3">
    <source>
        <dbReference type="ARBA" id="ARBA00022448"/>
    </source>
</evidence>
<comment type="similarity">
    <text evidence="2">Belongs to the bacterial solute-binding protein 8 family.</text>
</comment>
<comment type="subcellular location">
    <subcellularLocation>
        <location evidence="1">Cell envelope</location>
    </subcellularLocation>
</comment>